<organism evidence="2 3">
    <name type="scientific">Jimgerdemannia flammicorona</name>
    <dbReference type="NCBI Taxonomy" id="994334"/>
    <lineage>
        <taxon>Eukaryota</taxon>
        <taxon>Fungi</taxon>
        <taxon>Fungi incertae sedis</taxon>
        <taxon>Mucoromycota</taxon>
        <taxon>Mucoromycotina</taxon>
        <taxon>Endogonomycetes</taxon>
        <taxon>Endogonales</taxon>
        <taxon>Endogonaceae</taxon>
        <taxon>Jimgerdemannia</taxon>
    </lineage>
</organism>
<dbReference type="InterPro" id="IPR017850">
    <property type="entry name" value="Alkaline_phosphatase_core_sf"/>
</dbReference>
<feature type="chain" id="PRO_5019046499" evidence="1">
    <location>
        <begin position="35"/>
        <end position="530"/>
    </location>
</feature>
<comment type="caution">
    <text evidence="2">The sequence shown here is derived from an EMBL/GenBank/DDBJ whole genome shotgun (WGS) entry which is preliminary data.</text>
</comment>
<dbReference type="EMBL" id="RBNI01001550">
    <property type="protein sequence ID" value="RUP50325.1"/>
    <property type="molecule type" value="Genomic_DNA"/>
</dbReference>
<gene>
    <name evidence="2" type="ORF">BC936DRAFT_139633</name>
</gene>
<evidence type="ECO:0000313" key="3">
    <source>
        <dbReference type="Proteomes" id="UP000268093"/>
    </source>
</evidence>
<dbReference type="SUPFAM" id="SSF53649">
    <property type="entry name" value="Alkaline phosphatase-like"/>
    <property type="match status" value="1"/>
</dbReference>
<reference evidence="2 3" key="1">
    <citation type="journal article" date="2018" name="New Phytol.">
        <title>Phylogenomics of Endogonaceae and evolution of mycorrhizas within Mucoromycota.</title>
        <authorList>
            <person name="Chang Y."/>
            <person name="Desiro A."/>
            <person name="Na H."/>
            <person name="Sandor L."/>
            <person name="Lipzen A."/>
            <person name="Clum A."/>
            <person name="Barry K."/>
            <person name="Grigoriev I.V."/>
            <person name="Martin F.M."/>
            <person name="Stajich J.E."/>
            <person name="Smith M.E."/>
            <person name="Bonito G."/>
            <person name="Spatafora J.W."/>
        </authorList>
    </citation>
    <scope>NUCLEOTIDE SEQUENCE [LARGE SCALE GENOMIC DNA]</scope>
    <source>
        <strain evidence="2 3">GMNB39</strain>
    </source>
</reference>
<name>A0A433DHR9_9FUNG</name>
<evidence type="ECO:0000256" key="1">
    <source>
        <dbReference type="SAM" id="SignalP"/>
    </source>
</evidence>
<evidence type="ECO:0000313" key="2">
    <source>
        <dbReference type="EMBL" id="RUP50325.1"/>
    </source>
</evidence>
<accession>A0A433DHR9</accession>
<dbReference type="Proteomes" id="UP000268093">
    <property type="component" value="Unassembled WGS sequence"/>
</dbReference>
<dbReference type="PANTHER" id="PTHR10151:SF120">
    <property type="entry name" value="BIS(5'-ADENOSYL)-TRIPHOSPHATASE"/>
    <property type="match status" value="1"/>
</dbReference>
<keyword evidence="1" id="KW-0732">Signal</keyword>
<dbReference type="AlphaFoldDB" id="A0A433DHR9"/>
<dbReference type="InterPro" id="IPR002591">
    <property type="entry name" value="Phosphodiest/P_Trfase"/>
</dbReference>
<feature type="signal peptide" evidence="1">
    <location>
        <begin position="1"/>
        <end position="34"/>
    </location>
</feature>
<keyword evidence="3" id="KW-1185">Reference proteome</keyword>
<protein>
    <submittedName>
        <fullName evidence="2">Type I phosphodiesterase/nucleotide pyrophosphatase</fullName>
    </submittedName>
</protein>
<dbReference type="Pfam" id="PF01663">
    <property type="entry name" value="Phosphodiest"/>
    <property type="match status" value="1"/>
</dbReference>
<dbReference type="OrthoDB" id="2118639at2759"/>
<dbReference type="GO" id="GO:0016787">
    <property type="term" value="F:hydrolase activity"/>
    <property type="evidence" value="ECO:0007669"/>
    <property type="project" value="UniProtKB-ARBA"/>
</dbReference>
<sequence length="530" mass="57499">MHRRFLFHNGIPPANMMFKTIVFAALLLLSTTDAHPKRGRGIEHVILLSIDGMHQKDLDVFVKNHPKSAFAALLKNGIEYQNAQTSKPSDSFPGLIAQITGGSPKTTGIWYDNSWDRELFPPGSNCQGARGVNALYDESIDFNDTLLDGGGGIDVAKLPLRLVGKKCLPEYPHNYIRVNTIFEVARKHKLHTAWTDKHFAYDIVHGPSGKGVEDLYTPEINSIAAGLAAVQAYDRKYSVSIFTCDFMCHTRTSAASWNHTLTFVAFYPELHWNAINNWIKGLDSAGKHEKGRATPNLFGGNFQSLSVVQKTDGYLKADGTPSPVVAQALLGIDAQLATLIANLKKSGIYRKTLLIISAKHGQSPIDKTLLNKVDPDASSHVGSVPVAHFTGDDVGLLWLKNGSDSASAAASLLTAAKTIGLLKLWEGPGVKTAGFGNPATDSRVPDVIIQTVPGVIYTASKSKVAEHGGFNEDDLHVPIIVHNPRFRAKKVSVPVSTRQIAPSTLVALGLNPHELEAVVIEHTKPLPELF</sequence>
<dbReference type="PANTHER" id="PTHR10151">
    <property type="entry name" value="ECTONUCLEOTIDE PYROPHOSPHATASE/PHOSPHODIESTERASE"/>
    <property type="match status" value="1"/>
</dbReference>
<dbReference type="Gene3D" id="3.40.720.10">
    <property type="entry name" value="Alkaline Phosphatase, subunit A"/>
    <property type="match status" value="1"/>
</dbReference>
<proteinExistence type="predicted"/>